<name>A0A9P6F7N7_9FUNG</name>
<dbReference type="GO" id="GO:0031146">
    <property type="term" value="P:SCF-dependent proteasomal ubiquitin-dependent protein catabolic process"/>
    <property type="evidence" value="ECO:0007669"/>
    <property type="project" value="TreeGrafter"/>
</dbReference>
<organism evidence="2 3">
    <name type="scientific">Mortierella hygrophila</name>
    <dbReference type="NCBI Taxonomy" id="979708"/>
    <lineage>
        <taxon>Eukaryota</taxon>
        <taxon>Fungi</taxon>
        <taxon>Fungi incertae sedis</taxon>
        <taxon>Mucoromycota</taxon>
        <taxon>Mortierellomycotina</taxon>
        <taxon>Mortierellomycetes</taxon>
        <taxon>Mortierellales</taxon>
        <taxon>Mortierellaceae</taxon>
        <taxon>Mortierella</taxon>
    </lineage>
</organism>
<dbReference type="InterPro" id="IPR001810">
    <property type="entry name" value="F-box_dom"/>
</dbReference>
<dbReference type="SUPFAM" id="SSF52058">
    <property type="entry name" value="L domain-like"/>
    <property type="match status" value="1"/>
</dbReference>
<dbReference type="InterPro" id="IPR036047">
    <property type="entry name" value="F-box-like_dom_sf"/>
</dbReference>
<dbReference type="InterPro" id="IPR032675">
    <property type="entry name" value="LRR_dom_sf"/>
</dbReference>
<dbReference type="AlphaFoldDB" id="A0A9P6F7N7"/>
<dbReference type="PANTHER" id="PTHR16134:SF148">
    <property type="entry name" value="S-PHASE KINASE-ASSOCIATED PROTEIN 2, ISOFORM A"/>
    <property type="match status" value="1"/>
</dbReference>
<dbReference type="PROSITE" id="PS50181">
    <property type="entry name" value="FBOX"/>
    <property type="match status" value="1"/>
</dbReference>
<gene>
    <name evidence="2" type="ORF">EC957_011535</name>
</gene>
<dbReference type="SUPFAM" id="SSF81383">
    <property type="entry name" value="F-box domain"/>
    <property type="match status" value="1"/>
</dbReference>
<protein>
    <recommendedName>
        <fullName evidence="1">F-box domain-containing protein</fullName>
    </recommendedName>
</protein>
<evidence type="ECO:0000259" key="1">
    <source>
        <dbReference type="PROSITE" id="PS50181"/>
    </source>
</evidence>
<dbReference type="PANTHER" id="PTHR16134">
    <property type="entry name" value="F-BOX/TPR REPEAT PROTEIN POF3"/>
    <property type="match status" value="1"/>
</dbReference>
<feature type="domain" description="F-box" evidence="1">
    <location>
        <begin position="1"/>
        <end position="46"/>
    </location>
</feature>
<reference evidence="2" key="1">
    <citation type="journal article" date="2020" name="Fungal Divers.">
        <title>Resolving the Mortierellaceae phylogeny through synthesis of multi-gene phylogenetics and phylogenomics.</title>
        <authorList>
            <person name="Vandepol N."/>
            <person name="Liber J."/>
            <person name="Desiro A."/>
            <person name="Na H."/>
            <person name="Kennedy M."/>
            <person name="Barry K."/>
            <person name="Grigoriev I.V."/>
            <person name="Miller A.N."/>
            <person name="O'Donnell K."/>
            <person name="Stajich J.E."/>
            <person name="Bonito G."/>
        </authorList>
    </citation>
    <scope>NUCLEOTIDE SEQUENCE</scope>
    <source>
        <strain evidence="2">NRRL 2591</strain>
    </source>
</reference>
<dbReference type="Proteomes" id="UP000723463">
    <property type="component" value="Unassembled WGS sequence"/>
</dbReference>
<dbReference type="SMART" id="SM00256">
    <property type="entry name" value="FBOX"/>
    <property type="match status" value="1"/>
</dbReference>
<evidence type="ECO:0000313" key="3">
    <source>
        <dbReference type="Proteomes" id="UP000723463"/>
    </source>
</evidence>
<dbReference type="EMBL" id="JAAAXW010000081">
    <property type="protein sequence ID" value="KAF9544910.1"/>
    <property type="molecule type" value="Genomic_DNA"/>
</dbReference>
<proteinExistence type="predicted"/>
<dbReference type="Gene3D" id="3.80.10.10">
    <property type="entry name" value="Ribonuclease Inhibitor"/>
    <property type="match status" value="2"/>
</dbReference>
<comment type="caution">
    <text evidence="2">The sequence shown here is derived from an EMBL/GenBank/DDBJ whole genome shotgun (WGS) entry which is preliminary data.</text>
</comment>
<dbReference type="GO" id="GO:0019005">
    <property type="term" value="C:SCF ubiquitin ligase complex"/>
    <property type="evidence" value="ECO:0007669"/>
    <property type="project" value="TreeGrafter"/>
</dbReference>
<evidence type="ECO:0000313" key="2">
    <source>
        <dbReference type="EMBL" id="KAF9544910.1"/>
    </source>
</evidence>
<accession>A0A9P6F7N7</accession>
<dbReference type="Pfam" id="PF12937">
    <property type="entry name" value="F-box-like"/>
    <property type="match status" value="1"/>
</dbReference>
<sequence length="957" mass="109626">MTRIVNLPQEIISAITDYLDRKARLRLATTCHSLYKALLSQLWKEIYIQSDFPHFQDPRNGERVDIHPDRPIITSSRLELHAPLVQHLSLHGPFPQEYHTIVFPNLHILGLYLDTSYHAPFDDTQTTFSYALDASMRAEQYRHRAALIRQNPTIKDLRIQLCEPQPTADFWDTISTTLANPTRLVVMGLRRTEGETLDAFWRACNLFEEIHCSADSMDSTRILSQLSFPRLLRVSLRSSVKFQMGFCTRSQLAWLRQCSGLTRLHWTFDSFGFPLNKFAEALEQGTWPNLDDLSLEKLSNGDDDLAAMSAHLPPLRSFRLRSKRFGLLTFNTLRARLFNTIRVLDLTGNDHFTSRMALDVLQECVHLERFHGVTIIAEEIDNEQRPWVCLGLKQLTTIIVSGTDASSRAAFGALSRLTGLESLDLGMGLEDWKTAHVVPRGMYQLPWNLEHGLGQLSTLTKLRSVTLGSTLQVILTDEDMEWTAENLPALEEEISLESDFPYLRCDNFGDRAPLPLKGGVLVSAERLNQYAGFVRSLSLLGPFRTEYYRIAFPRLHKLCLSHEIDYSSPDGEDDAVEAEQQVNNAEIVRRNPNIKELSIHIQFAQPPSDFWEAIYSTLQDPICLHLSDVKELQGADVVDSFWRACTLFEEIECKGSDMDVSKLLPTLTFPRLKRLVFRSIDWNKKRFYPLLQFDWFKQCPNLTKLHWELFYGSIPVEAWAQAMERKTWPDLEDLSLKELAEDDEDLAVMFAHLPPLPRFTLESHKFGQHAFLALQNRLFASIRVLDMSGTYKFTSQMAVNALEQCVHLEDFRAVMINVEDLCGPWLCEGLKSLHVFFMTETEASNDIAFHRLSVMSQLEECYFSQTFSVGNRRDLPVPEAAYPLQWKLGLGLERLVQLKKLRTIVFKDAAQKDMGVDELLWLKENLPALKEVGGTFSRVKEKSEELERFAAALGLES</sequence>
<keyword evidence="3" id="KW-1185">Reference proteome</keyword>